<protein>
    <submittedName>
        <fullName evidence="1">Uncharacterized protein</fullName>
    </submittedName>
</protein>
<dbReference type="Gene3D" id="2.70.160.11">
    <property type="entry name" value="Hnrnp arginine n-methyltransferase1"/>
    <property type="match status" value="1"/>
</dbReference>
<keyword evidence="2" id="KW-1185">Reference proteome</keyword>
<evidence type="ECO:0000313" key="1">
    <source>
        <dbReference type="EMBL" id="KAJ7312023.1"/>
    </source>
</evidence>
<organism evidence="1 2">
    <name type="scientific">Phrynocephalus forsythii</name>
    <dbReference type="NCBI Taxonomy" id="171643"/>
    <lineage>
        <taxon>Eukaryota</taxon>
        <taxon>Metazoa</taxon>
        <taxon>Chordata</taxon>
        <taxon>Craniata</taxon>
        <taxon>Vertebrata</taxon>
        <taxon>Euteleostomi</taxon>
        <taxon>Lepidosauria</taxon>
        <taxon>Squamata</taxon>
        <taxon>Bifurcata</taxon>
        <taxon>Unidentata</taxon>
        <taxon>Episquamata</taxon>
        <taxon>Toxicofera</taxon>
        <taxon>Iguania</taxon>
        <taxon>Acrodonta</taxon>
        <taxon>Agamidae</taxon>
        <taxon>Agaminae</taxon>
        <taxon>Phrynocephalus</taxon>
    </lineage>
</organism>
<comment type="caution">
    <text evidence="1">The sequence shown here is derived from an EMBL/GenBank/DDBJ whole genome shotgun (WGS) entry which is preliminary data.</text>
</comment>
<sequence>MAFCQFHTSCIKFLKHQKEEARSFQNPVSEGFLKDWKEPRSRSVDGVSSDGQPFRQHWTSAGFERKGIYFHLDKPCRSRKKGYCQWTPHCKQAVYFFRSVTEPQSRIDNPSAVAYTVGFNPKTGDVVLDFQLIN</sequence>
<reference evidence="1" key="1">
    <citation type="journal article" date="2023" name="DNA Res.">
        <title>Chromosome-level genome assembly of Phrynocephalus forsythii using third-generation DNA sequencing and Hi-C analysis.</title>
        <authorList>
            <person name="Qi Y."/>
            <person name="Zhao W."/>
            <person name="Zhao Y."/>
            <person name="Niu C."/>
            <person name="Cao S."/>
            <person name="Zhang Y."/>
        </authorList>
    </citation>
    <scope>NUCLEOTIDE SEQUENCE</scope>
    <source>
        <tissue evidence="1">Muscle</tissue>
    </source>
</reference>
<gene>
    <name evidence="1" type="ORF">JRQ81_006353</name>
</gene>
<evidence type="ECO:0000313" key="2">
    <source>
        <dbReference type="Proteomes" id="UP001142489"/>
    </source>
</evidence>
<dbReference type="EMBL" id="JAPFRF010000013">
    <property type="protein sequence ID" value="KAJ7312023.1"/>
    <property type="molecule type" value="Genomic_DNA"/>
</dbReference>
<dbReference type="Proteomes" id="UP001142489">
    <property type="component" value="Unassembled WGS sequence"/>
</dbReference>
<proteinExistence type="predicted"/>
<name>A0A9Q0XGI8_9SAUR</name>
<accession>A0A9Q0XGI8</accession>
<dbReference type="AlphaFoldDB" id="A0A9Q0XGI8"/>